<dbReference type="GO" id="GO:0047804">
    <property type="term" value="F:cysteine-S-conjugate beta-lyase activity"/>
    <property type="evidence" value="ECO:0007669"/>
    <property type="project" value="UniProtKB-EC"/>
</dbReference>
<evidence type="ECO:0000259" key="6">
    <source>
        <dbReference type="Pfam" id="PF00155"/>
    </source>
</evidence>
<dbReference type="EMBL" id="JBHSQV010000108">
    <property type="protein sequence ID" value="MFC5986504.1"/>
    <property type="molecule type" value="Genomic_DNA"/>
</dbReference>
<evidence type="ECO:0000256" key="3">
    <source>
        <dbReference type="ARBA" id="ARBA00022898"/>
    </source>
</evidence>
<reference evidence="8" key="1">
    <citation type="journal article" date="2019" name="Int. J. Syst. Evol. Microbiol.">
        <title>The Global Catalogue of Microorganisms (GCM) 10K type strain sequencing project: providing services to taxonomists for standard genome sequencing and annotation.</title>
        <authorList>
            <consortium name="The Broad Institute Genomics Platform"/>
            <consortium name="The Broad Institute Genome Sequencing Center for Infectious Disease"/>
            <person name="Wu L."/>
            <person name="Ma J."/>
        </authorList>
    </citation>
    <scope>NUCLEOTIDE SEQUENCE [LARGE SCALE GENOMIC DNA]</scope>
    <source>
        <strain evidence="8">CCM 8749</strain>
    </source>
</reference>
<comment type="cofactor">
    <cofactor evidence="1">
        <name>pyridoxal 5'-phosphate</name>
        <dbReference type="ChEBI" id="CHEBI:597326"/>
    </cofactor>
</comment>
<keyword evidence="4 7" id="KW-0456">Lyase</keyword>
<evidence type="ECO:0000313" key="8">
    <source>
        <dbReference type="Proteomes" id="UP001596250"/>
    </source>
</evidence>
<feature type="domain" description="Aminotransferase class I/classII large" evidence="6">
    <location>
        <begin position="30"/>
        <end position="382"/>
    </location>
</feature>
<name>A0ABW1IP04_9BACL</name>
<proteinExistence type="inferred from homology"/>
<dbReference type="Pfam" id="PF00155">
    <property type="entry name" value="Aminotran_1_2"/>
    <property type="match status" value="1"/>
</dbReference>
<evidence type="ECO:0000256" key="2">
    <source>
        <dbReference type="ARBA" id="ARBA00012224"/>
    </source>
</evidence>
<evidence type="ECO:0000313" key="7">
    <source>
        <dbReference type="EMBL" id="MFC5986504.1"/>
    </source>
</evidence>
<dbReference type="InterPro" id="IPR027619">
    <property type="entry name" value="C-S_lyase_PatB-like"/>
</dbReference>
<dbReference type="RefSeq" id="WP_379893832.1">
    <property type="nucleotide sequence ID" value="NZ_CBCSCT010000103.1"/>
</dbReference>
<dbReference type="InterPro" id="IPR015421">
    <property type="entry name" value="PyrdxlP-dep_Trfase_major"/>
</dbReference>
<comment type="similarity">
    <text evidence="5">Belongs to the class-II pyridoxal-phosphate-dependent aminotransferase family. MalY/PatB cystathionine beta-lyase subfamily.</text>
</comment>
<gene>
    <name evidence="7" type="ORF">ACFPXP_08695</name>
</gene>
<comment type="caution">
    <text evidence="7">The sequence shown here is derived from an EMBL/GenBank/DDBJ whole genome shotgun (WGS) entry which is preliminary data.</text>
</comment>
<keyword evidence="3" id="KW-0663">Pyridoxal phosphate</keyword>
<dbReference type="Gene3D" id="3.40.640.10">
    <property type="entry name" value="Type I PLP-dependent aspartate aminotransferase-like (Major domain)"/>
    <property type="match status" value="1"/>
</dbReference>
<dbReference type="SUPFAM" id="SSF53383">
    <property type="entry name" value="PLP-dependent transferases"/>
    <property type="match status" value="1"/>
</dbReference>
<dbReference type="InterPro" id="IPR015424">
    <property type="entry name" value="PyrdxlP-dep_Trfase"/>
</dbReference>
<dbReference type="NCBIfam" id="TIGR04350">
    <property type="entry name" value="C_S_lyase_PatB"/>
    <property type="match status" value="1"/>
</dbReference>
<dbReference type="InterPro" id="IPR015422">
    <property type="entry name" value="PyrdxlP-dep_Trfase_small"/>
</dbReference>
<dbReference type="InterPro" id="IPR051798">
    <property type="entry name" value="Class-II_PLP-Dep_Aminotrans"/>
</dbReference>
<dbReference type="Gene3D" id="3.90.1150.10">
    <property type="entry name" value="Aspartate Aminotransferase, domain 1"/>
    <property type="match status" value="1"/>
</dbReference>
<dbReference type="CDD" id="cd00609">
    <property type="entry name" value="AAT_like"/>
    <property type="match status" value="1"/>
</dbReference>
<dbReference type="Proteomes" id="UP001596250">
    <property type="component" value="Unassembled WGS sequence"/>
</dbReference>
<accession>A0ABW1IP04</accession>
<evidence type="ECO:0000256" key="1">
    <source>
        <dbReference type="ARBA" id="ARBA00001933"/>
    </source>
</evidence>
<sequence>MTYDFNRLPDRRNTNSYKWDQSEKLFGNPNVLPLWVADMDFDSPPAIKDALIKRAAQGVYGYTIKPDSYVDAIVNWFTRRHGWALKPEWLCDSPGIVTSLSLAVDLFSEPGSKVILQSPVYYPFYEVIKMNGREVAKNPLLLQNGRYEMDFDHLESLMKDGAKLMLLCSPHNPGGRVWEKDVLQRLGELCLKYGVIIVSDEIHCDLTYEGHPHTPIASLSDDIAQITLTCLAATKTFNIPGLHSSFMAIPNPQLKRKFEQRIKTFSLHMMNYFVPYAIEAAYNESEGWLDELRVYLKGNVEYALSYLEEHLPEVVPMRPEGTYLLWVDCRGLGRDIDGLKKLMYQEAEVAFNEGSVFGTEGEGYLRINLACPRSVLEEGLRRFCEAAKK</sequence>
<dbReference type="EC" id="4.4.1.13" evidence="2"/>
<organism evidence="7 8">
    <name type="scientific">Marinicrinis lubricantis</name>
    <dbReference type="NCBI Taxonomy" id="2086470"/>
    <lineage>
        <taxon>Bacteria</taxon>
        <taxon>Bacillati</taxon>
        <taxon>Bacillota</taxon>
        <taxon>Bacilli</taxon>
        <taxon>Bacillales</taxon>
        <taxon>Paenibacillaceae</taxon>
    </lineage>
</organism>
<evidence type="ECO:0000256" key="4">
    <source>
        <dbReference type="ARBA" id="ARBA00023239"/>
    </source>
</evidence>
<evidence type="ECO:0000256" key="5">
    <source>
        <dbReference type="ARBA" id="ARBA00037974"/>
    </source>
</evidence>
<protein>
    <recommendedName>
        <fullName evidence="2">cysteine-S-conjugate beta-lyase</fullName>
        <ecNumber evidence="2">4.4.1.13</ecNumber>
    </recommendedName>
</protein>
<keyword evidence="8" id="KW-1185">Reference proteome</keyword>
<dbReference type="PANTHER" id="PTHR43525">
    <property type="entry name" value="PROTEIN MALY"/>
    <property type="match status" value="1"/>
</dbReference>
<dbReference type="PANTHER" id="PTHR43525:SF1">
    <property type="entry name" value="PROTEIN MALY"/>
    <property type="match status" value="1"/>
</dbReference>
<dbReference type="InterPro" id="IPR004839">
    <property type="entry name" value="Aminotransferase_I/II_large"/>
</dbReference>